<dbReference type="Proteomes" id="UP000789390">
    <property type="component" value="Unassembled WGS sequence"/>
</dbReference>
<evidence type="ECO:0008006" key="5">
    <source>
        <dbReference type="Google" id="ProtNLM"/>
    </source>
</evidence>
<sequence>MGNSKRPQKNKRGKRSEPASVLLHQTGSCDLTIARVTLLKIIVHSQPVNPPDAAQTHDVAVAVPATAKEASVPASTSTPPVQRTELMGTHIELDSSREGSSILLLVSDERVTQGILKMILVFLYFLTGHCFYFHFTRKQSSSAAHGIQSEDSDYSPQRKKTKKDFFKSILTATVSAESNEVDLFLADQSTKLSSLNKYPTIKAIFIKYNAAFPSSASVERLFSVARRIFTPLRGRLSDKNFERMLLLKVNKCIHS</sequence>
<dbReference type="SUPFAM" id="SSF53098">
    <property type="entry name" value="Ribonuclease H-like"/>
    <property type="match status" value="1"/>
</dbReference>
<protein>
    <recommendedName>
        <fullName evidence="5">HAT C-terminal dimerisation domain-containing protein</fullName>
    </recommendedName>
</protein>
<organism evidence="3 4">
    <name type="scientific">Daphnia galeata</name>
    <dbReference type="NCBI Taxonomy" id="27404"/>
    <lineage>
        <taxon>Eukaryota</taxon>
        <taxon>Metazoa</taxon>
        <taxon>Ecdysozoa</taxon>
        <taxon>Arthropoda</taxon>
        <taxon>Crustacea</taxon>
        <taxon>Branchiopoda</taxon>
        <taxon>Diplostraca</taxon>
        <taxon>Cladocera</taxon>
        <taxon>Anomopoda</taxon>
        <taxon>Daphniidae</taxon>
        <taxon>Daphnia</taxon>
    </lineage>
</organism>
<keyword evidence="4" id="KW-1185">Reference proteome</keyword>
<dbReference type="InterPro" id="IPR012337">
    <property type="entry name" value="RNaseH-like_sf"/>
</dbReference>
<dbReference type="AlphaFoldDB" id="A0A8J2RRK6"/>
<feature type="compositionally biased region" description="Basic residues" evidence="1">
    <location>
        <begin position="1"/>
        <end position="14"/>
    </location>
</feature>
<feature type="region of interest" description="Disordered" evidence="1">
    <location>
        <begin position="1"/>
        <end position="21"/>
    </location>
</feature>
<evidence type="ECO:0000313" key="3">
    <source>
        <dbReference type="EMBL" id="CAH0101557.1"/>
    </source>
</evidence>
<keyword evidence="2" id="KW-0812">Transmembrane</keyword>
<evidence type="ECO:0000256" key="1">
    <source>
        <dbReference type="SAM" id="MobiDB-lite"/>
    </source>
</evidence>
<comment type="caution">
    <text evidence="3">The sequence shown here is derived from an EMBL/GenBank/DDBJ whole genome shotgun (WGS) entry which is preliminary data.</text>
</comment>
<feature type="transmembrane region" description="Helical" evidence="2">
    <location>
        <begin position="115"/>
        <end position="135"/>
    </location>
</feature>
<keyword evidence="2" id="KW-0472">Membrane</keyword>
<evidence type="ECO:0000313" key="4">
    <source>
        <dbReference type="Proteomes" id="UP000789390"/>
    </source>
</evidence>
<gene>
    <name evidence="3" type="ORF">DGAL_LOCUS3892</name>
</gene>
<accession>A0A8J2RRK6</accession>
<dbReference type="OrthoDB" id="6382070at2759"/>
<evidence type="ECO:0000256" key="2">
    <source>
        <dbReference type="SAM" id="Phobius"/>
    </source>
</evidence>
<name>A0A8J2RRK6_9CRUS</name>
<keyword evidence="2" id="KW-1133">Transmembrane helix</keyword>
<reference evidence="3" key="1">
    <citation type="submission" date="2021-11" db="EMBL/GenBank/DDBJ databases">
        <authorList>
            <person name="Schell T."/>
        </authorList>
    </citation>
    <scope>NUCLEOTIDE SEQUENCE</scope>
    <source>
        <strain evidence="3">M5</strain>
    </source>
</reference>
<proteinExistence type="predicted"/>
<dbReference type="EMBL" id="CAKKLH010000060">
    <property type="protein sequence ID" value="CAH0101557.1"/>
    <property type="molecule type" value="Genomic_DNA"/>
</dbReference>